<dbReference type="InterPro" id="IPR050194">
    <property type="entry name" value="Glycosyltransferase_grp1"/>
</dbReference>
<dbReference type="InterPro" id="IPR001296">
    <property type="entry name" value="Glyco_trans_1"/>
</dbReference>
<accession>A0ABY4G7D5</accession>
<evidence type="ECO:0000313" key="2">
    <source>
        <dbReference type="EMBL" id="UOQ66414.1"/>
    </source>
</evidence>
<dbReference type="RefSeq" id="WP_245120498.1">
    <property type="nucleotide sequence ID" value="NZ_CP095061.1"/>
</dbReference>
<feature type="domain" description="Glycosyl transferase family 1" evidence="1">
    <location>
        <begin position="36"/>
        <end position="196"/>
    </location>
</feature>
<reference evidence="2" key="1">
    <citation type="submission" date="2022-04" db="EMBL/GenBank/DDBJ databases">
        <title>Hymenobacter sp. isolated from the air.</title>
        <authorList>
            <person name="Won M."/>
            <person name="Lee C.-M."/>
            <person name="Woen H.-Y."/>
            <person name="Kwon S.-W."/>
        </authorList>
    </citation>
    <scope>NUCLEOTIDE SEQUENCE</scope>
    <source>
        <strain evidence="2">5420S-77</strain>
    </source>
</reference>
<proteinExistence type="predicted"/>
<sequence length="241" mass="26128">MISVSEAVRKQNWPASSVIGNPYRAKDFMMIPDVDRTNNFVFLGRLVSQKGVAMAIQAFHQVLTKLDEVEQDADKPSLTIIGDGPERENLEALVASLGIKAYVHFIGFLEGRALARELNRYRYQLVPSLYGEAFGNVVLEGMACGCLPIVSNSDGLPDAVGKAGLVFQRGSVESLASTILGILHDPNLELELRRAAPAHLSAHQPEVVAARYLRILEAAAGYKRVNSLSEVATTTALPVSQ</sequence>
<dbReference type="CDD" id="cd03801">
    <property type="entry name" value="GT4_PimA-like"/>
    <property type="match status" value="1"/>
</dbReference>
<dbReference type="PANTHER" id="PTHR45947:SF13">
    <property type="entry name" value="TRANSFERASE"/>
    <property type="match status" value="1"/>
</dbReference>
<organism evidence="2 3">
    <name type="scientific">Hymenobacter volaticus</name>
    <dbReference type="NCBI Taxonomy" id="2932254"/>
    <lineage>
        <taxon>Bacteria</taxon>
        <taxon>Pseudomonadati</taxon>
        <taxon>Bacteroidota</taxon>
        <taxon>Cytophagia</taxon>
        <taxon>Cytophagales</taxon>
        <taxon>Hymenobacteraceae</taxon>
        <taxon>Hymenobacter</taxon>
    </lineage>
</organism>
<evidence type="ECO:0000259" key="1">
    <source>
        <dbReference type="Pfam" id="PF00534"/>
    </source>
</evidence>
<dbReference type="SUPFAM" id="SSF53756">
    <property type="entry name" value="UDP-Glycosyltransferase/glycogen phosphorylase"/>
    <property type="match status" value="1"/>
</dbReference>
<gene>
    <name evidence="2" type="ORF">MUN86_00315</name>
</gene>
<keyword evidence="3" id="KW-1185">Reference proteome</keyword>
<evidence type="ECO:0000313" key="3">
    <source>
        <dbReference type="Proteomes" id="UP000830401"/>
    </source>
</evidence>
<protein>
    <submittedName>
        <fullName evidence="2">Glycosyltransferase</fullName>
    </submittedName>
</protein>
<dbReference type="Proteomes" id="UP000830401">
    <property type="component" value="Chromosome"/>
</dbReference>
<name>A0ABY4G7D5_9BACT</name>
<dbReference type="Gene3D" id="3.40.50.2000">
    <property type="entry name" value="Glycogen Phosphorylase B"/>
    <property type="match status" value="1"/>
</dbReference>
<dbReference type="Pfam" id="PF00534">
    <property type="entry name" value="Glycos_transf_1"/>
    <property type="match status" value="1"/>
</dbReference>
<dbReference type="EMBL" id="CP095061">
    <property type="protein sequence ID" value="UOQ66414.1"/>
    <property type="molecule type" value="Genomic_DNA"/>
</dbReference>
<dbReference type="PANTHER" id="PTHR45947">
    <property type="entry name" value="SULFOQUINOVOSYL TRANSFERASE SQD2"/>
    <property type="match status" value="1"/>
</dbReference>